<dbReference type="InterPro" id="IPR027484">
    <property type="entry name" value="PInositol-4-P-5-kinase_N"/>
</dbReference>
<keyword evidence="1" id="KW-0067">ATP-binding</keyword>
<evidence type="ECO:0000256" key="2">
    <source>
        <dbReference type="SAM" id="MobiDB-lite"/>
    </source>
</evidence>
<proteinExistence type="predicted"/>
<feature type="region of interest" description="Disordered" evidence="2">
    <location>
        <begin position="300"/>
        <end position="328"/>
    </location>
</feature>
<dbReference type="PANTHER" id="PTHR23086">
    <property type="entry name" value="PHOSPHATIDYLINOSITOL-4-PHOSPHATE 5-KINASE"/>
    <property type="match status" value="1"/>
</dbReference>
<accession>A0ABP0FQR3</accession>
<dbReference type="Gene3D" id="3.30.810.10">
    <property type="entry name" value="2-Layer Sandwich"/>
    <property type="match status" value="2"/>
</dbReference>
<keyword evidence="5" id="KW-1185">Reference proteome</keyword>
<keyword evidence="1" id="KW-0418">Kinase</keyword>
<gene>
    <name evidence="4" type="ORF">CVLEPA_LOCUS12219</name>
</gene>
<evidence type="ECO:0000259" key="3">
    <source>
        <dbReference type="PROSITE" id="PS51455"/>
    </source>
</evidence>
<dbReference type="InterPro" id="IPR023610">
    <property type="entry name" value="PInositol-4/5-P-5/4-kinase"/>
</dbReference>
<sequence>MASNTAAMAKDVNQLKLKSRKKHFKKQKQKLFRASEPFISVFMWAVNHTTKELSNMRMPLMLMPDDFKAFSKIKIDNHIFNKENLPSHFKVKEYCPLVFKKLREIFGIDDKDYVNSLCVSQPVRVEDKGRSGSKFLHSCDRKFIIKTLSSEDIAEMHGLLPKYHQFVVERNRKTLLPQYLGMYRLTLNGAEHYMMVTRNVLSSHFKAHKKYDLKGSTVQREASNKEKKKEFPTFKDNDFVKDNVKIYLDGESREDFLSKLKSDIEFLASLKLMDYSLLVGIHDCERTDCYADHIASSIDGEQNGNMDVSPAEEENALPNTPPDSPSGELLRQDSRCLDDEDVVDSFYAVKSAQNAPKSEVYYMGLIDILTHYDTKKKAAHAVKTAKHGAGAEISSIQPTLYSKRFYEFICDRLVTPDP</sequence>
<dbReference type="EMBL" id="CAWYQH010000090">
    <property type="protein sequence ID" value="CAK8681996.1"/>
    <property type="molecule type" value="Genomic_DNA"/>
</dbReference>
<name>A0ABP0FQR3_CLALP</name>
<evidence type="ECO:0000313" key="5">
    <source>
        <dbReference type="Proteomes" id="UP001642483"/>
    </source>
</evidence>
<dbReference type="InterPro" id="IPR027483">
    <property type="entry name" value="PInositol-4-P-4/5-kinase_C_sf"/>
</dbReference>
<reference evidence="4 5" key="1">
    <citation type="submission" date="2024-02" db="EMBL/GenBank/DDBJ databases">
        <authorList>
            <person name="Daric V."/>
            <person name="Darras S."/>
        </authorList>
    </citation>
    <scope>NUCLEOTIDE SEQUENCE [LARGE SCALE GENOMIC DNA]</scope>
</reference>
<organism evidence="4 5">
    <name type="scientific">Clavelina lepadiformis</name>
    <name type="common">Light-bulb sea squirt</name>
    <name type="synonym">Ascidia lepadiformis</name>
    <dbReference type="NCBI Taxonomy" id="159417"/>
    <lineage>
        <taxon>Eukaryota</taxon>
        <taxon>Metazoa</taxon>
        <taxon>Chordata</taxon>
        <taxon>Tunicata</taxon>
        <taxon>Ascidiacea</taxon>
        <taxon>Aplousobranchia</taxon>
        <taxon>Clavelinidae</taxon>
        <taxon>Clavelina</taxon>
    </lineage>
</organism>
<dbReference type="SMART" id="SM00330">
    <property type="entry name" value="PIPKc"/>
    <property type="match status" value="1"/>
</dbReference>
<keyword evidence="1" id="KW-0547">Nucleotide-binding</keyword>
<dbReference type="CDD" id="cd17305">
    <property type="entry name" value="PIPKc_PIP5KII"/>
    <property type="match status" value="1"/>
</dbReference>
<feature type="domain" description="PIPK" evidence="3">
    <location>
        <begin position="34"/>
        <end position="413"/>
    </location>
</feature>
<protein>
    <recommendedName>
        <fullName evidence="3">PIPK domain-containing protein</fullName>
    </recommendedName>
</protein>
<dbReference type="PANTHER" id="PTHR23086:SF8">
    <property type="entry name" value="PHOSPHATIDYLINOSITOL 5-PHOSPHATE 4-KINASE, ISOFORM A"/>
    <property type="match status" value="1"/>
</dbReference>
<evidence type="ECO:0000256" key="1">
    <source>
        <dbReference type="PROSITE-ProRule" id="PRU00781"/>
    </source>
</evidence>
<dbReference type="Pfam" id="PF01504">
    <property type="entry name" value="PIP5K"/>
    <property type="match status" value="1"/>
</dbReference>
<dbReference type="InterPro" id="IPR002498">
    <property type="entry name" value="PInositol-4-P-4/5-kinase_core"/>
</dbReference>
<dbReference type="Proteomes" id="UP001642483">
    <property type="component" value="Unassembled WGS sequence"/>
</dbReference>
<evidence type="ECO:0000313" key="4">
    <source>
        <dbReference type="EMBL" id="CAK8681996.1"/>
    </source>
</evidence>
<comment type="caution">
    <text evidence="4">The sequence shown here is derived from an EMBL/GenBank/DDBJ whole genome shotgun (WGS) entry which is preliminary data.</text>
</comment>
<dbReference type="Gene3D" id="3.30.800.10">
    <property type="entry name" value="Phosphatidylinositol Phosphate Kinase II Beta"/>
    <property type="match status" value="1"/>
</dbReference>
<dbReference type="PROSITE" id="PS51455">
    <property type="entry name" value="PIPK"/>
    <property type="match status" value="1"/>
</dbReference>
<keyword evidence="1" id="KW-0808">Transferase</keyword>
<dbReference type="SUPFAM" id="SSF56104">
    <property type="entry name" value="SAICAR synthase-like"/>
    <property type="match status" value="1"/>
</dbReference>